<dbReference type="EMBL" id="ASTJ01000042">
    <property type="protein sequence ID" value="EPC00310.1"/>
    <property type="molecule type" value="Genomic_DNA"/>
</dbReference>
<reference evidence="1 2" key="1">
    <citation type="journal article" date="2013" name="Genome Announc.">
        <title>Draft genome sequence of the moderately halophilic gammaproteobacterium Halomonas anticariensis FP35.</title>
        <authorList>
            <person name="Tahrioui A."/>
            <person name="Quesada E."/>
            <person name="Llamas I."/>
        </authorList>
    </citation>
    <scope>NUCLEOTIDE SEQUENCE [LARGE SCALE GENOMIC DNA]</scope>
    <source>
        <strain evidence="2">DSM 16096 / CECT 5854 / LMG 22089 / FP35</strain>
    </source>
</reference>
<dbReference type="AlphaFoldDB" id="S2KEM3"/>
<protein>
    <submittedName>
        <fullName evidence="1">Uncharacterized protein</fullName>
    </submittedName>
</protein>
<accession>S2KEM3</accession>
<organism evidence="1 2">
    <name type="scientific">Litchfieldella anticariensis (strain DSM 16096 / CECT 5854 / CIP 108499 / LMG 22089 / FP35)</name>
    <name type="common">Halomonas anticariensis</name>
    <dbReference type="NCBI Taxonomy" id="1121939"/>
    <lineage>
        <taxon>Bacteria</taxon>
        <taxon>Pseudomonadati</taxon>
        <taxon>Pseudomonadota</taxon>
        <taxon>Gammaproteobacteria</taxon>
        <taxon>Oceanospirillales</taxon>
        <taxon>Halomonadaceae</taxon>
        <taxon>Litchfieldella</taxon>
    </lineage>
</organism>
<dbReference type="Proteomes" id="UP000014463">
    <property type="component" value="Unassembled WGS sequence"/>
</dbReference>
<comment type="caution">
    <text evidence="1">The sequence shown here is derived from an EMBL/GenBank/DDBJ whole genome shotgun (WGS) entry which is preliminary data.</text>
</comment>
<proteinExistence type="predicted"/>
<gene>
    <name evidence="1" type="ORF">L861_07380</name>
</gene>
<dbReference type="RefSeq" id="WP_016418862.1">
    <property type="nucleotide sequence ID" value="NZ_AUAB01000017.1"/>
</dbReference>
<name>S2KEM3_LITA3</name>
<evidence type="ECO:0000313" key="1">
    <source>
        <dbReference type="EMBL" id="EPC00310.1"/>
    </source>
</evidence>
<sequence length="53" mass="6105">MSKQTRIEPIFEADDLHETIIGWVVIDESQPDNEVVVSEHESRKEAIQGRRSV</sequence>
<evidence type="ECO:0000313" key="2">
    <source>
        <dbReference type="Proteomes" id="UP000014463"/>
    </source>
</evidence>
<dbReference type="PATRIC" id="fig|1121939.11.peg.4360"/>
<keyword evidence="2" id="KW-1185">Reference proteome</keyword>